<dbReference type="Pfam" id="PF00069">
    <property type="entry name" value="Pkinase"/>
    <property type="match status" value="1"/>
</dbReference>
<keyword evidence="11" id="KW-0812">Transmembrane</keyword>
<evidence type="ECO:0000256" key="6">
    <source>
        <dbReference type="ARBA" id="ARBA00022777"/>
    </source>
</evidence>
<evidence type="ECO:0000256" key="8">
    <source>
        <dbReference type="ARBA" id="ARBA00058225"/>
    </source>
</evidence>
<dbReference type="InterPro" id="IPR036397">
    <property type="entry name" value="RNaseH_sf"/>
</dbReference>
<dbReference type="Pfam" id="PF22936">
    <property type="entry name" value="Pol_BBD"/>
    <property type="match status" value="1"/>
</dbReference>
<dbReference type="Pfam" id="PF14223">
    <property type="entry name" value="Retrotran_gag_2"/>
    <property type="match status" value="1"/>
</dbReference>
<dbReference type="PROSITE" id="PS50011">
    <property type="entry name" value="PROTEIN_KINASE_DOM"/>
    <property type="match status" value="1"/>
</dbReference>
<evidence type="ECO:0000256" key="3">
    <source>
        <dbReference type="ARBA" id="ARBA00022679"/>
    </source>
</evidence>
<dbReference type="AlphaFoldDB" id="A0A8T3BKU6"/>
<keyword evidence="4" id="KW-0677">Repeat</keyword>
<dbReference type="SUPFAM" id="SSF53098">
    <property type="entry name" value="Ribonuclease H-like"/>
    <property type="match status" value="1"/>
</dbReference>
<organism evidence="13 14">
    <name type="scientific">Dendrobium nobile</name>
    <name type="common">Orchid</name>
    <dbReference type="NCBI Taxonomy" id="94219"/>
    <lineage>
        <taxon>Eukaryota</taxon>
        <taxon>Viridiplantae</taxon>
        <taxon>Streptophyta</taxon>
        <taxon>Embryophyta</taxon>
        <taxon>Tracheophyta</taxon>
        <taxon>Spermatophyta</taxon>
        <taxon>Magnoliopsida</taxon>
        <taxon>Liliopsida</taxon>
        <taxon>Asparagales</taxon>
        <taxon>Orchidaceae</taxon>
        <taxon>Epidendroideae</taxon>
        <taxon>Malaxideae</taxon>
        <taxon>Dendrobiinae</taxon>
        <taxon>Dendrobium</taxon>
    </lineage>
</organism>
<dbReference type="GO" id="GO:0004674">
    <property type="term" value="F:protein serine/threonine kinase activity"/>
    <property type="evidence" value="ECO:0007669"/>
    <property type="project" value="UniProtKB-KW"/>
</dbReference>
<dbReference type="InterPro" id="IPR050205">
    <property type="entry name" value="CDPK_Ser/Thr_kinases"/>
</dbReference>
<dbReference type="SMR" id="A0A8T3BKU6"/>
<keyword evidence="7 9" id="KW-0067">ATP-binding</keyword>
<evidence type="ECO:0000256" key="5">
    <source>
        <dbReference type="ARBA" id="ARBA00022741"/>
    </source>
</evidence>
<dbReference type="FunFam" id="1.10.510.10:FF:000571">
    <property type="entry name" value="Maternal embryonic leucine zipper kinase"/>
    <property type="match status" value="1"/>
</dbReference>
<evidence type="ECO:0000256" key="11">
    <source>
        <dbReference type="SAM" id="Phobius"/>
    </source>
</evidence>
<comment type="similarity">
    <text evidence="1">Belongs to the protein kinase superfamily. CAMK Ser/Thr protein kinase family. SNF1 subfamily.</text>
</comment>
<dbReference type="InterPro" id="IPR008271">
    <property type="entry name" value="Ser/Thr_kinase_AS"/>
</dbReference>
<evidence type="ECO:0000256" key="2">
    <source>
        <dbReference type="ARBA" id="ARBA00022527"/>
    </source>
</evidence>
<comment type="caution">
    <text evidence="13">The sequence shown here is derived from an EMBL/GenBank/DDBJ whole genome shotgun (WGS) entry which is preliminary data.</text>
</comment>
<dbReference type="Proteomes" id="UP000829196">
    <property type="component" value="Unassembled WGS sequence"/>
</dbReference>
<keyword evidence="2" id="KW-0723">Serine/threonine-protein kinase</keyword>
<evidence type="ECO:0000256" key="10">
    <source>
        <dbReference type="SAM" id="MobiDB-lite"/>
    </source>
</evidence>
<dbReference type="OrthoDB" id="40902at2759"/>
<comment type="function">
    <text evidence="8">CIPK serine-threonine protein kinases interact with CBL proteins. Binding of a CBL protein to the regulatory NAF domain of CIPK protein lead to the activation of the kinase in a calcium-dependent manner.</text>
</comment>
<dbReference type="Gene3D" id="1.10.510.10">
    <property type="entry name" value="Transferase(Phosphotransferase) domain 1"/>
    <property type="match status" value="1"/>
</dbReference>
<dbReference type="InterPro" id="IPR000719">
    <property type="entry name" value="Prot_kinase_dom"/>
</dbReference>
<dbReference type="PROSITE" id="PS00107">
    <property type="entry name" value="PROTEIN_KINASE_ATP"/>
    <property type="match status" value="1"/>
</dbReference>
<dbReference type="Gene3D" id="3.30.420.10">
    <property type="entry name" value="Ribonuclease H-like superfamily/Ribonuclease H"/>
    <property type="match status" value="1"/>
</dbReference>
<dbReference type="InterPro" id="IPR054722">
    <property type="entry name" value="PolX-like_BBD"/>
</dbReference>
<dbReference type="EMBL" id="JAGYWB010000007">
    <property type="protein sequence ID" value="KAI0515821.1"/>
    <property type="molecule type" value="Genomic_DNA"/>
</dbReference>
<gene>
    <name evidence="13" type="ORF">KFK09_008489</name>
</gene>
<dbReference type="PANTHER" id="PTHR24349">
    <property type="entry name" value="SERINE/THREONINE-PROTEIN KINASE"/>
    <property type="match status" value="1"/>
</dbReference>
<feature type="region of interest" description="Disordered" evidence="10">
    <location>
        <begin position="453"/>
        <end position="491"/>
    </location>
</feature>
<proteinExistence type="inferred from homology"/>
<dbReference type="PROSITE" id="PS00108">
    <property type="entry name" value="PROTEIN_KINASE_ST"/>
    <property type="match status" value="1"/>
</dbReference>
<feature type="transmembrane region" description="Helical" evidence="11">
    <location>
        <begin position="890"/>
        <end position="908"/>
    </location>
</feature>
<accession>A0A8T3BKU6</accession>
<dbReference type="SMART" id="SM00220">
    <property type="entry name" value="S_TKc"/>
    <property type="match status" value="1"/>
</dbReference>
<keyword evidence="3" id="KW-0808">Transferase</keyword>
<dbReference type="InterPro" id="IPR011009">
    <property type="entry name" value="Kinase-like_dom_sf"/>
</dbReference>
<feature type="compositionally biased region" description="Polar residues" evidence="10">
    <location>
        <begin position="469"/>
        <end position="484"/>
    </location>
</feature>
<reference evidence="13" key="1">
    <citation type="journal article" date="2022" name="Front. Genet.">
        <title>Chromosome-Scale Assembly of the Dendrobium nobile Genome Provides Insights Into the Molecular Mechanism of the Biosynthesis of the Medicinal Active Ingredient of Dendrobium.</title>
        <authorList>
            <person name="Xu Q."/>
            <person name="Niu S.-C."/>
            <person name="Li K.-L."/>
            <person name="Zheng P.-J."/>
            <person name="Zhang X.-J."/>
            <person name="Jia Y."/>
            <person name="Liu Y."/>
            <person name="Niu Y.-X."/>
            <person name="Yu L.-H."/>
            <person name="Chen D.-F."/>
            <person name="Zhang G.-Q."/>
        </authorList>
    </citation>
    <scope>NUCLEOTIDE SEQUENCE</scope>
    <source>
        <tissue evidence="13">Leaf</tissue>
    </source>
</reference>
<keyword evidence="11" id="KW-1133">Transmembrane helix</keyword>
<evidence type="ECO:0000256" key="7">
    <source>
        <dbReference type="ARBA" id="ARBA00022840"/>
    </source>
</evidence>
<evidence type="ECO:0000259" key="12">
    <source>
        <dbReference type="PROSITE" id="PS50011"/>
    </source>
</evidence>
<feature type="binding site" evidence="9">
    <location>
        <position position="38"/>
    </location>
    <ligand>
        <name>ATP</name>
        <dbReference type="ChEBI" id="CHEBI:30616"/>
    </ligand>
</feature>
<keyword evidence="14" id="KW-1185">Reference proteome</keyword>
<name>A0A8T3BKU6_DENNO</name>
<evidence type="ECO:0000256" key="9">
    <source>
        <dbReference type="PROSITE-ProRule" id="PRU10141"/>
    </source>
</evidence>
<dbReference type="InterPro" id="IPR012337">
    <property type="entry name" value="RNaseH-like_sf"/>
</dbReference>
<dbReference type="SUPFAM" id="SSF56112">
    <property type="entry name" value="Protein kinase-like (PK-like)"/>
    <property type="match status" value="1"/>
</dbReference>
<feature type="domain" description="Protein kinase" evidence="12">
    <location>
        <begin position="9"/>
        <end position="266"/>
    </location>
</feature>
<evidence type="ECO:0000313" key="13">
    <source>
        <dbReference type="EMBL" id="KAI0515821.1"/>
    </source>
</evidence>
<keyword evidence="5 9" id="KW-0547">Nucleotide-binding</keyword>
<keyword evidence="6" id="KW-0418">Kinase</keyword>
<dbReference type="GO" id="GO:0005524">
    <property type="term" value="F:ATP binding"/>
    <property type="evidence" value="ECO:0007669"/>
    <property type="project" value="UniProtKB-UniRule"/>
</dbReference>
<dbReference type="CDD" id="cd05117">
    <property type="entry name" value="STKc_CAMK"/>
    <property type="match status" value="1"/>
</dbReference>
<keyword evidence="11" id="KW-0472">Membrane</keyword>
<dbReference type="GO" id="GO:0003676">
    <property type="term" value="F:nucleic acid binding"/>
    <property type="evidence" value="ECO:0007669"/>
    <property type="project" value="InterPro"/>
</dbReference>
<evidence type="ECO:0000256" key="4">
    <source>
        <dbReference type="ARBA" id="ARBA00022737"/>
    </source>
</evidence>
<sequence length="911" mass="101767">MGESFDLDYRLGERLGRGQFGTVYKCVSVSTSEDFAVKIIDKFSGCFDRRFVYSEIKITLLAASKNQRSVQIHQVYEDITAVYLILDLCVGPDLFDRIASHGSFYENEAAAIITELVEAIAECHRRGIAHRDIKPENILFGSNGRLLLADFGCSALFEKGERSLKGKVGTAAYAAPEVLAGQNYDEKVDVWSAGVVLYLLLGWTLLFNGETVEEIETAVKKGDPVCFPKEFFPELSRGAEDLIEQMLGRDPAKRLSAEQVLRHPWITEMSKTWHLSANGYADHLTGNTHPPTDSSSFDHARWCLVDNSLISALFSTISPAILPYVITSSTAHEVWAVLERQLQSSSRSRIIQLKNELHHIQMKNQTMQQYLAHVKNIVDNIAASGTKIDPEDIVLYILNDLPATYNSFKTYIHSSSLPADLDALYALLVTEEIHINQDIKNDQLATTTAYHATSYNQARSKNPKRTNKYRNNGPRTTATSDPASSQPPNPGKRPICQICSKIGHIASNCWHRCILSYNPPTNASPRALLAQPTPPASQSWVLDTGASSHMMSDSSTIQFPSAYHGHDSVSVVNGNTVPIQNYGQGLLPLPDSSHKLHLCNLLHVLALTHNLLSVSKLTRDNSVSITFDSNGFEIKDIQDQQPLLHGRLHNKIYKMHIVPASTATALQTVFTQSSTWHARLGHPNNRIFNSLAHRISSISHVSSNFSVKLVKWRKVKQMFNKSITSSSHPFELIHLDVWGPTNQTSLNGYRYYVIFIDDYTRHVMELTRTLLITSGLPDQFWADAVSTAIYLINLLPSTATTLLSPYQMLHAKPRTTLTSERLGVYATRGFGHTQPTNSPHARIPVSSSDIHQITRDTNAMTLQITKFISLVMLIFKNTSSRFIRLLRSTLLQIHLLTLTLILISWFLSLPS</sequence>
<evidence type="ECO:0000256" key="1">
    <source>
        <dbReference type="ARBA" id="ARBA00006234"/>
    </source>
</evidence>
<evidence type="ECO:0000313" key="14">
    <source>
        <dbReference type="Proteomes" id="UP000829196"/>
    </source>
</evidence>
<protein>
    <recommendedName>
        <fullName evidence="12">Protein kinase domain-containing protein</fullName>
    </recommendedName>
</protein>
<dbReference type="InterPro" id="IPR017441">
    <property type="entry name" value="Protein_kinase_ATP_BS"/>
</dbReference>